<evidence type="ECO:0000313" key="4">
    <source>
        <dbReference type="EMBL" id="MPM32961.1"/>
    </source>
</evidence>
<dbReference type="Gene3D" id="2.60.40.1120">
    <property type="entry name" value="Carboxypeptidase-like, regulatory domain"/>
    <property type="match status" value="3"/>
</dbReference>
<dbReference type="AlphaFoldDB" id="A0A644YYP6"/>
<dbReference type="Pfam" id="PF13620">
    <property type="entry name" value="CarboxypepD_reg"/>
    <property type="match status" value="3"/>
</dbReference>
<proteinExistence type="inferred from homology"/>
<dbReference type="SUPFAM" id="SSF49452">
    <property type="entry name" value="Starch-binding domain-like"/>
    <property type="match status" value="3"/>
</dbReference>
<gene>
    <name evidence="4" type="ORF">SDC9_79528</name>
</gene>
<dbReference type="PANTHER" id="PTHR36108:SF13">
    <property type="entry name" value="COLOSSIN-B-RELATED"/>
    <property type="match status" value="1"/>
</dbReference>
<reference evidence="4" key="1">
    <citation type="submission" date="2019-08" db="EMBL/GenBank/DDBJ databases">
        <authorList>
            <person name="Kucharzyk K."/>
            <person name="Murdoch R.W."/>
            <person name="Higgins S."/>
            <person name="Loffler F."/>
        </authorList>
    </citation>
    <scope>NUCLEOTIDE SEQUENCE</scope>
</reference>
<evidence type="ECO:0008006" key="5">
    <source>
        <dbReference type="Google" id="ProtNLM"/>
    </source>
</evidence>
<comment type="similarity">
    <text evidence="1">Belongs to the serine-aspartate repeat-containing protein (SDr) family.</text>
</comment>
<dbReference type="PANTHER" id="PTHR36108">
    <property type="entry name" value="COLOSSIN-B-RELATED"/>
    <property type="match status" value="1"/>
</dbReference>
<accession>A0A644YYP6</accession>
<evidence type="ECO:0000256" key="1">
    <source>
        <dbReference type="ARBA" id="ARBA00007257"/>
    </source>
</evidence>
<keyword evidence="3" id="KW-0732">Signal</keyword>
<sequence length="373" mass="38600">MPSGQFTVAISKAGFVGTTTLMAIANGQVTVGTAHLQEQLGRILIGVSDGSNHYLSQATATFMVGDALATATSDDYGIITFENVTAGTYSVTVSKDGYKSVTMPVAVTAGNQALASVRLLPIVLNTATITLVDSNTHNPISNATISVADNGYGKNIETDSSGQAVFTGMPDGTYTFYVTAGNYYGARPSYTITGGTSLTQTISLNPLMGSATFTVLDGADSPVDSAIVSINVNGVTKTATTSSSGIAAMSLPVGTYSYTVSKSGYISSNGNVTIRYSTNSPIEVSLIRQPVGTVSVQLVNMASMPIVGATVQISGNGITQTQVTESHGRVYFANIPYGLYTVSTLYMGFPSSASVMITNSQPYPFVGLRSSII</sequence>
<protein>
    <recommendedName>
        <fullName evidence="5">PEGA domain-containing protein</fullName>
    </recommendedName>
</protein>
<comment type="caution">
    <text evidence="4">The sequence shown here is derived from an EMBL/GenBank/DDBJ whole genome shotgun (WGS) entry which is preliminary data.</text>
</comment>
<name>A0A644YYP6_9ZZZZ</name>
<dbReference type="EMBL" id="VSSQ01006515">
    <property type="protein sequence ID" value="MPM32961.1"/>
    <property type="molecule type" value="Genomic_DNA"/>
</dbReference>
<organism evidence="4">
    <name type="scientific">bioreactor metagenome</name>
    <dbReference type="NCBI Taxonomy" id="1076179"/>
    <lineage>
        <taxon>unclassified sequences</taxon>
        <taxon>metagenomes</taxon>
        <taxon>ecological metagenomes</taxon>
    </lineage>
</organism>
<dbReference type="SUPFAM" id="SSF49464">
    <property type="entry name" value="Carboxypeptidase regulatory domain-like"/>
    <property type="match status" value="1"/>
</dbReference>
<evidence type="ECO:0000256" key="3">
    <source>
        <dbReference type="ARBA" id="ARBA00022729"/>
    </source>
</evidence>
<keyword evidence="2" id="KW-0964">Secreted</keyword>
<dbReference type="InterPro" id="IPR013784">
    <property type="entry name" value="Carb-bd-like_fold"/>
</dbReference>
<evidence type="ECO:0000256" key="2">
    <source>
        <dbReference type="ARBA" id="ARBA00022525"/>
    </source>
</evidence>
<dbReference type="InterPro" id="IPR008969">
    <property type="entry name" value="CarboxyPept-like_regulatory"/>
</dbReference>
<dbReference type="GO" id="GO:0030246">
    <property type="term" value="F:carbohydrate binding"/>
    <property type="evidence" value="ECO:0007669"/>
    <property type="project" value="InterPro"/>
</dbReference>